<sequence>MQVFAQRNTTAAEQNNIKNGKRCEECCVCYFSKADSHVRKGPQSIESIWHRMSFIVYSSLRNLDEMANETKKVYGSYFSKLVVKEVTNNLG</sequence>
<comment type="caution">
    <text evidence="1">The sequence shown here is derived from an EMBL/GenBank/DDBJ whole genome shotgun (WGS) entry which is preliminary data.</text>
</comment>
<dbReference type="AlphaFoldDB" id="A0AA36CF49"/>
<organism evidence="1 2">
    <name type="scientific">Mesorhabditis spiculigera</name>
    <dbReference type="NCBI Taxonomy" id="96644"/>
    <lineage>
        <taxon>Eukaryota</taxon>
        <taxon>Metazoa</taxon>
        <taxon>Ecdysozoa</taxon>
        <taxon>Nematoda</taxon>
        <taxon>Chromadorea</taxon>
        <taxon>Rhabditida</taxon>
        <taxon>Rhabditina</taxon>
        <taxon>Rhabditomorpha</taxon>
        <taxon>Rhabditoidea</taxon>
        <taxon>Rhabditidae</taxon>
        <taxon>Mesorhabditinae</taxon>
        <taxon>Mesorhabditis</taxon>
    </lineage>
</organism>
<protein>
    <submittedName>
        <fullName evidence="1">Uncharacterized protein</fullName>
    </submittedName>
</protein>
<dbReference type="Proteomes" id="UP001177023">
    <property type="component" value="Unassembled WGS sequence"/>
</dbReference>
<keyword evidence="2" id="KW-1185">Reference proteome</keyword>
<evidence type="ECO:0000313" key="2">
    <source>
        <dbReference type="Proteomes" id="UP001177023"/>
    </source>
</evidence>
<feature type="non-terminal residue" evidence="1">
    <location>
        <position position="91"/>
    </location>
</feature>
<proteinExistence type="predicted"/>
<name>A0AA36CF49_9BILA</name>
<reference evidence="1" key="1">
    <citation type="submission" date="2023-06" db="EMBL/GenBank/DDBJ databases">
        <authorList>
            <person name="Delattre M."/>
        </authorList>
    </citation>
    <scope>NUCLEOTIDE SEQUENCE</scope>
    <source>
        <strain evidence="1">AF72</strain>
    </source>
</reference>
<dbReference type="EMBL" id="CATQJA010001355">
    <property type="protein sequence ID" value="CAJ0566924.1"/>
    <property type="molecule type" value="Genomic_DNA"/>
</dbReference>
<evidence type="ECO:0000313" key="1">
    <source>
        <dbReference type="EMBL" id="CAJ0566924.1"/>
    </source>
</evidence>
<accession>A0AA36CF49</accession>
<gene>
    <name evidence="1" type="ORF">MSPICULIGERA_LOCUS5502</name>
</gene>